<dbReference type="STRING" id="67855.RO21_10745"/>
<organism evidence="1 2">
    <name type="scientific">Muribacter muris</name>
    <dbReference type="NCBI Taxonomy" id="67855"/>
    <lineage>
        <taxon>Bacteria</taxon>
        <taxon>Pseudomonadati</taxon>
        <taxon>Pseudomonadota</taxon>
        <taxon>Gammaproteobacteria</taxon>
        <taxon>Pasteurellales</taxon>
        <taxon>Pasteurellaceae</taxon>
        <taxon>Muribacter</taxon>
    </lineage>
</organism>
<evidence type="ECO:0000313" key="2">
    <source>
        <dbReference type="Proteomes" id="UP000036270"/>
    </source>
</evidence>
<dbReference type="InterPro" id="IPR036390">
    <property type="entry name" value="WH_DNA-bd_sf"/>
</dbReference>
<evidence type="ECO:0000313" key="1">
    <source>
        <dbReference type="EMBL" id="KMK50591.1"/>
    </source>
</evidence>
<accession>A0A0J5P2W3</accession>
<dbReference type="Proteomes" id="UP000036270">
    <property type="component" value="Unassembled WGS sequence"/>
</dbReference>
<keyword evidence="2" id="KW-1185">Reference proteome</keyword>
<protein>
    <submittedName>
        <fullName evidence="1">IclR family transcriptional regulator</fullName>
    </submittedName>
</protein>
<dbReference type="RefSeq" id="WP_047977782.1">
    <property type="nucleotide sequence ID" value="NZ_JWIZ01000084.1"/>
</dbReference>
<dbReference type="Gene3D" id="1.10.10.10">
    <property type="entry name" value="Winged helix-like DNA-binding domain superfamily/Winged helix DNA-binding domain"/>
    <property type="match status" value="1"/>
</dbReference>
<dbReference type="EMBL" id="JWIZ01000084">
    <property type="protein sequence ID" value="KMK50591.1"/>
    <property type="molecule type" value="Genomic_DNA"/>
</dbReference>
<proteinExistence type="predicted"/>
<dbReference type="SUPFAM" id="SSF46785">
    <property type="entry name" value="Winged helix' DNA-binding domain"/>
    <property type="match status" value="1"/>
</dbReference>
<dbReference type="InterPro" id="IPR036388">
    <property type="entry name" value="WH-like_DNA-bd_sf"/>
</dbReference>
<reference evidence="1 2" key="1">
    <citation type="submission" date="2014-12" db="EMBL/GenBank/DDBJ databases">
        <title>Reclassification of Actinobacillus muris as Muribacter muris.</title>
        <authorList>
            <person name="Christensen H."/>
            <person name="Nicklas W."/>
            <person name="Bisgaard M."/>
        </authorList>
    </citation>
    <scope>NUCLEOTIDE SEQUENCE [LARGE SCALE GENOMIC DNA]</scope>
    <source>
        <strain evidence="1 2">Ackerman80-443D</strain>
    </source>
</reference>
<gene>
    <name evidence="1" type="ORF">RO21_10745</name>
</gene>
<sequence>MGEKANTTERALRIMKVLKGKSLTGLTNKELSNAIQDSAVNTSRAIAFLVKEGFVTQLETGRYALSVQMLQIATAHAMEIQSANDRIAQLQQQVQAGSFN</sequence>
<comment type="caution">
    <text evidence="1">The sequence shown here is derived from an EMBL/GenBank/DDBJ whole genome shotgun (WGS) entry which is preliminary data.</text>
</comment>
<name>A0A0J5P2W3_9PAST</name>
<dbReference type="PATRIC" id="fig|67855.3.peg.2370"/>
<dbReference type="AlphaFoldDB" id="A0A0J5P2W3"/>